<dbReference type="GO" id="GO:0005524">
    <property type="term" value="F:ATP binding"/>
    <property type="evidence" value="ECO:0007669"/>
    <property type="project" value="UniProtKB-UniRule"/>
</dbReference>
<dbReference type="eggNOG" id="KOG0619">
    <property type="taxonomic scope" value="Eukaryota"/>
</dbReference>
<proteinExistence type="inferred from homology"/>
<dbReference type="Pfam" id="PF00560">
    <property type="entry name" value="LRR_1"/>
    <property type="match status" value="3"/>
</dbReference>
<dbReference type="GO" id="GO:0005789">
    <property type="term" value="C:endoplasmic reticulum membrane"/>
    <property type="evidence" value="ECO:0007669"/>
    <property type="project" value="UniProtKB-SubCell"/>
</dbReference>
<comment type="catalytic activity">
    <reaction evidence="27">
        <text>L-seryl-[protein] + ATP = O-phospho-L-seryl-[protein] + ADP + H(+)</text>
        <dbReference type="Rhea" id="RHEA:17989"/>
        <dbReference type="Rhea" id="RHEA-COMP:9863"/>
        <dbReference type="Rhea" id="RHEA-COMP:11604"/>
        <dbReference type="ChEBI" id="CHEBI:15378"/>
        <dbReference type="ChEBI" id="CHEBI:29999"/>
        <dbReference type="ChEBI" id="CHEBI:30616"/>
        <dbReference type="ChEBI" id="CHEBI:83421"/>
        <dbReference type="ChEBI" id="CHEBI:456216"/>
        <dbReference type="EC" id="2.7.11.1"/>
    </reaction>
</comment>
<dbReference type="CDD" id="cd14066">
    <property type="entry name" value="STKc_IRAK"/>
    <property type="match status" value="1"/>
</dbReference>
<evidence type="ECO:0000256" key="10">
    <source>
        <dbReference type="ARBA" id="ARBA00022527"/>
    </source>
</evidence>
<keyword evidence="25" id="KW-0325">Glycoprotein</keyword>
<keyword evidence="13" id="KW-1070">Brassinosteroid signaling pathway</keyword>
<dbReference type="PROSITE" id="PS00108">
    <property type="entry name" value="PROTEIN_KINASE_ST"/>
    <property type="match status" value="1"/>
</dbReference>
<dbReference type="InterPro" id="IPR000719">
    <property type="entry name" value="Prot_kinase_dom"/>
</dbReference>
<dbReference type="FunFam" id="3.80.10.10:FF:000649">
    <property type="entry name" value="Leucine Rich Repeat family protein"/>
    <property type="match status" value="1"/>
</dbReference>
<evidence type="ECO:0000256" key="5">
    <source>
        <dbReference type="ARBA" id="ARBA00004479"/>
    </source>
</evidence>
<keyword evidence="36" id="KW-1185">Reference proteome</keyword>
<dbReference type="InterPro" id="IPR001611">
    <property type="entry name" value="Leu-rich_rpt"/>
</dbReference>
<organism evidence="35">
    <name type="scientific">Oryza punctata</name>
    <name type="common">Red rice</name>
    <dbReference type="NCBI Taxonomy" id="4537"/>
    <lineage>
        <taxon>Eukaryota</taxon>
        <taxon>Viridiplantae</taxon>
        <taxon>Streptophyta</taxon>
        <taxon>Embryophyta</taxon>
        <taxon>Tracheophyta</taxon>
        <taxon>Spermatophyta</taxon>
        <taxon>Magnoliopsida</taxon>
        <taxon>Liliopsida</taxon>
        <taxon>Poales</taxon>
        <taxon>Poaceae</taxon>
        <taxon>BOP clade</taxon>
        <taxon>Oryzoideae</taxon>
        <taxon>Oryzeae</taxon>
        <taxon>Oryzinae</taxon>
        <taxon>Oryza</taxon>
    </lineage>
</organism>
<keyword evidence="16 33" id="KW-0732">Signal</keyword>
<evidence type="ECO:0000313" key="35">
    <source>
        <dbReference type="EnsemblPlants" id="OPUNC11G14110.1"/>
    </source>
</evidence>
<dbReference type="InterPro" id="IPR008271">
    <property type="entry name" value="Ser/Thr_kinase_AS"/>
</dbReference>
<feature type="signal peptide" evidence="33">
    <location>
        <begin position="1"/>
        <end position="23"/>
    </location>
</feature>
<evidence type="ECO:0000256" key="16">
    <source>
        <dbReference type="ARBA" id="ARBA00022729"/>
    </source>
</evidence>
<dbReference type="FunFam" id="3.80.10.10:FF:000095">
    <property type="entry name" value="LRR receptor-like serine/threonine-protein kinase GSO1"/>
    <property type="match status" value="1"/>
</dbReference>
<evidence type="ECO:0000256" key="12">
    <source>
        <dbReference type="ARBA" id="ARBA00022614"/>
    </source>
</evidence>
<evidence type="ECO:0000256" key="3">
    <source>
        <dbReference type="ARBA" id="ARBA00004162"/>
    </source>
</evidence>
<evidence type="ECO:0000259" key="34">
    <source>
        <dbReference type="PROSITE" id="PS50011"/>
    </source>
</evidence>
<dbReference type="FunFam" id="3.80.10.10:FF:001165">
    <property type="entry name" value="Receptor kinase-like protein"/>
    <property type="match status" value="1"/>
</dbReference>
<keyword evidence="14" id="KW-0808">Transferase</keyword>
<evidence type="ECO:0000256" key="20">
    <source>
        <dbReference type="ARBA" id="ARBA00022824"/>
    </source>
</evidence>
<keyword evidence="17" id="KW-0677">Repeat</keyword>
<dbReference type="Pfam" id="PF08263">
    <property type="entry name" value="LRRNT_2"/>
    <property type="match status" value="2"/>
</dbReference>
<feature type="transmembrane region" description="Helical" evidence="32">
    <location>
        <begin position="1945"/>
        <end position="1968"/>
    </location>
</feature>
<evidence type="ECO:0000256" key="32">
    <source>
        <dbReference type="SAM" id="Phobius"/>
    </source>
</evidence>
<evidence type="ECO:0000256" key="30">
    <source>
        <dbReference type="ARBA" id="ARBA00072040"/>
    </source>
</evidence>
<dbReference type="Pfam" id="PF13855">
    <property type="entry name" value="LRR_8"/>
    <property type="match status" value="2"/>
</dbReference>
<dbReference type="STRING" id="4537.A0A0E0MGD4"/>
<dbReference type="GO" id="GO:0005886">
    <property type="term" value="C:plasma membrane"/>
    <property type="evidence" value="ECO:0007669"/>
    <property type="project" value="UniProtKB-SubCell"/>
</dbReference>
<evidence type="ECO:0000256" key="31">
    <source>
        <dbReference type="PROSITE-ProRule" id="PRU10141"/>
    </source>
</evidence>
<evidence type="ECO:0000256" key="24">
    <source>
        <dbReference type="ARBA" id="ARBA00023170"/>
    </source>
</evidence>
<dbReference type="EnsemblPlants" id="OPUNC11G14110.1">
    <property type="protein sequence ID" value="OPUNC11G14110.1"/>
    <property type="gene ID" value="OPUNC11G14110"/>
</dbReference>
<dbReference type="InterPro" id="IPR003591">
    <property type="entry name" value="Leu-rich_rpt_typical-subtyp"/>
</dbReference>
<evidence type="ECO:0000256" key="13">
    <source>
        <dbReference type="ARBA" id="ARBA00022626"/>
    </source>
</evidence>
<evidence type="ECO:0000256" key="4">
    <source>
        <dbReference type="ARBA" id="ARBA00004389"/>
    </source>
</evidence>
<dbReference type="Gene3D" id="3.30.200.20">
    <property type="entry name" value="Phosphorylase Kinase, domain 1"/>
    <property type="match status" value="1"/>
</dbReference>
<comment type="cofactor">
    <cofactor evidence="2">
        <name>Mg(2+)</name>
        <dbReference type="ChEBI" id="CHEBI:18420"/>
    </cofactor>
</comment>
<dbReference type="InterPro" id="IPR011009">
    <property type="entry name" value="Kinase-like_dom_sf"/>
</dbReference>
<comment type="catalytic activity">
    <reaction evidence="26">
        <text>L-threonyl-[protein] + ATP = O-phospho-L-threonyl-[protein] + ADP + H(+)</text>
        <dbReference type="Rhea" id="RHEA:46608"/>
        <dbReference type="Rhea" id="RHEA-COMP:11060"/>
        <dbReference type="Rhea" id="RHEA-COMP:11605"/>
        <dbReference type="ChEBI" id="CHEBI:15378"/>
        <dbReference type="ChEBI" id="CHEBI:30013"/>
        <dbReference type="ChEBI" id="CHEBI:30616"/>
        <dbReference type="ChEBI" id="CHEBI:61977"/>
        <dbReference type="ChEBI" id="CHEBI:456216"/>
        <dbReference type="EC" id="2.7.11.1"/>
    </reaction>
</comment>
<comment type="function">
    <text evidence="29">The processed protein kinase Xa21 chain released by protein cleavage after X.oryzae pv. oryzae protein Ax21 detection translocates into the nucleus where it can bind and regulate WRKY62, a transcription factor. Confers resistance to the bacterial pathogen X.oryzae pv. oryzae (Xoo).</text>
</comment>
<keyword evidence="12" id="KW-0433">Leucine-rich repeat</keyword>
<evidence type="ECO:0000256" key="26">
    <source>
        <dbReference type="ARBA" id="ARBA00047899"/>
    </source>
</evidence>
<reference evidence="35" key="1">
    <citation type="submission" date="2015-04" db="UniProtKB">
        <authorList>
            <consortium name="EnsemblPlants"/>
        </authorList>
    </citation>
    <scope>IDENTIFICATION</scope>
</reference>
<dbReference type="InterPro" id="IPR001245">
    <property type="entry name" value="Ser-Thr/Tyr_kinase_cat_dom"/>
</dbReference>
<evidence type="ECO:0000256" key="15">
    <source>
        <dbReference type="ARBA" id="ARBA00022692"/>
    </source>
</evidence>
<name>A0A0E0MGD4_ORYPU</name>
<keyword evidence="24" id="KW-0675">Receptor</keyword>
<evidence type="ECO:0000256" key="2">
    <source>
        <dbReference type="ARBA" id="ARBA00001946"/>
    </source>
</evidence>
<keyword evidence="9" id="KW-1003">Cell membrane</keyword>
<dbReference type="Proteomes" id="UP000026962">
    <property type="component" value="Chromosome 11"/>
</dbReference>
<evidence type="ECO:0000256" key="28">
    <source>
        <dbReference type="ARBA" id="ARBA00054320"/>
    </source>
</evidence>
<dbReference type="HOGENOM" id="CLU_240684_0_0_1"/>
<evidence type="ECO:0000256" key="29">
    <source>
        <dbReference type="ARBA" id="ARBA00056628"/>
    </source>
</evidence>
<evidence type="ECO:0000256" key="18">
    <source>
        <dbReference type="ARBA" id="ARBA00022741"/>
    </source>
</evidence>
<evidence type="ECO:0000256" key="22">
    <source>
        <dbReference type="ARBA" id="ARBA00022989"/>
    </source>
</evidence>
<comment type="subcellular location">
    <subcellularLocation>
        <location evidence="3">Cell membrane</location>
        <topology evidence="3">Single-pass membrane protein</topology>
    </subcellularLocation>
    <subcellularLocation>
        <location evidence="4">Endoplasmic reticulum membrane</location>
        <topology evidence="4">Single-pass membrane protein</topology>
    </subcellularLocation>
    <subcellularLocation>
        <location evidence="5">Membrane</location>
        <topology evidence="5">Single-pass type I membrane protein</topology>
    </subcellularLocation>
</comment>
<dbReference type="Gene3D" id="1.10.510.10">
    <property type="entry name" value="Transferase(Phosphotransferase) domain 1"/>
    <property type="match status" value="1"/>
</dbReference>
<dbReference type="SUPFAM" id="SSF52047">
    <property type="entry name" value="RNI-like"/>
    <property type="match status" value="1"/>
</dbReference>
<feature type="domain" description="Protein kinase" evidence="34">
    <location>
        <begin position="681"/>
        <end position="954"/>
    </location>
</feature>
<dbReference type="GO" id="GO:0099402">
    <property type="term" value="P:plant organ development"/>
    <property type="evidence" value="ECO:0007669"/>
    <property type="project" value="UniProtKB-ARBA"/>
</dbReference>
<dbReference type="InterPro" id="IPR013210">
    <property type="entry name" value="LRR_N_plant-typ"/>
</dbReference>
<sequence>MISLPLLFVLFFSAALLLCPSSSVDDGAGDELALLSFKSSLLYLGGLKLASWNTSGRHGQHCTWMGVVCGRRHPHRVVKLWLPSSNLTGIISPSLGNLSFLRKLELSDNHLSGKIPQELSNLRRLQRLTLNFNSLSGEIPAALGNLTSLSVLSLANNTLSGAIPSSLGKLTSLTDLSLAENMLSGSIPPSLGRLRRLSFLSLAFNNLSGAIPDPIWNISSLTIFEVVSNKLSGTLPTNAFSYLPSLQEVYMYYNQFHGRLPASIGNASNISIFTIGLNSFSGVVPPEIGRLRNLQRLELGQTLLQAKEPNDWKFITALTNCSNLQEVELGACKFGGVIPDSVSNLSSSLSYLSIFDNTISGSLPKDIGNLVNLESLVLFDNSITGSLPSSFSKLKNLRRLKLFNNKISASLPLTIGNLTQLTNMELHFNAFGGTIPSTLGNLTKLFQINLGHNNFIGQIPIEIFSIPALSEILDVSHNNLEGSVPNEIGKLKNIVEFHADSNNLSGEIPSTIGECQLLQYLFLQNNSLNGNIPISLTQLKGLGTLDLSGNNLSGQIPKSLGDMPLLHSLNLSFNNFHGEVPTNGAFANASEIYIQGNANLCGGIPELRLPLCSLKSTKKKKHQILVLAVVICLVSTLAIFSLLYMLLTCHMRRKKEVPATTSIQGHPMITYKQLVKATDGFSSTNLVGSGSFGSVYKGEFDSQDGESTSLVAVKVLKLETPKALKSFTAECETLRNMRHRNLVKVVTICSSIDNRGNDFKAIVYDFMPNGSLEDWLHPETNDQAEQRHLNLHQRVTILLDVACALDYLHFHGPEPIVHCDIKSSNVLLDADMVAHVGDFGLARILVEGSSLMQRSTSSMGIRGTIGYAAPEYGVGNTATTHGDIYSYGILVLETVTGERPTDSTFRTGLSLRQYVEPGLHGRLMDVVDRKLVLDSENWLQAQDVSPCSRTSEYLVSLLRLGLSCSQELPSSRMQAGDVINELRAIKVSLSMSSDTITTVHLTARLAMHRPPAVSVSLVLLLVVAAAAACIFSFSPAAATAADELEEQLRPNSDDAAASCLPHERDALLAFKQGITSDGEGYLASWRRRRRGQEDDCCRWRGVTCSNQTGHVVKLHLSSEGLEGQISPSLLSLEHLDYLDLSQSGLYGTNGSFPEFFGSFKNLRYLNLSLVSFTGTMPPQLGNLSKLEYLDLSGTHSLWGEVPPQLGNLSNLRHLDLNSMYDTENYKYVTDISWLARLQLLEYLDMSYVNLTMAIDWPHVFNSIPSLEALHLSRSSLPGKTQSLTQLNLTKLVELDVSINKFGYPIETSHVPEFFGSMKNIRYLDVSQTSILSGRVPPQLGNLSNLQHLNLGFMHTDMYSTDISWLTHLHQLKYLDMNSVNLSAVNDVLPLVVTTIPSLEVLILWGCSLSSANQTITQINQTKLEELHLSGNHFGHSIASGWFWKVKSLKMLDLAQTYLDGPFPDALGGMTSLQELYFVDNGNTATMTVDLQNLCELTTLLLDGGLSSGNITEFVEKLPRCSLSPLKYLSLQGNNMTGMLPNEMSHLNNIRFLDLNNNSISGAIPVGIQNLTWLDSLFLSSNKLTGQIPELPRRLRALDVSMNFLSGNLPSKFGSPYIKDLILSYNHITGHVPESVCKLQNLYILDLSNNFVEGELPLCFRMPNLFFLLLSNNRFSGEFPLCLQSISSLTFLDLSRNKFYGALPVWIGDLVNLQYLQLSYNMFYGDIPNSITNLDSIQLLNLAGNNISGSIPQHLIKLTSMTLKRPMGTEVGWYQDVIGKYVPMEVFSQVTKHQELKYGAAGISYMVSIDLSLNQLTGGIPNDITFLHGLLNLNLSWNHLSGKLPENIGAMKSVESLDFSRNNLSGEIPLSLSDLTYLSSLDLSYNNFVGRIPRGSQLDTLYANNPSMYDGNNGLCGPPLERNCSNVNAPKHGKQNRSVEGTEAIMFFYFGLVSGFVIGLWVLFCAILFKRSWRVAYFHQADKLYDKAYVFALATLARLTRQATAN</sequence>
<dbReference type="SUPFAM" id="SSF52058">
    <property type="entry name" value="L domain-like"/>
    <property type="match status" value="5"/>
</dbReference>
<feature type="chain" id="PRO_5002367954" description="Receptor kinase-like protein Xa21" evidence="33">
    <location>
        <begin position="24"/>
        <end position="2005"/>
    </location>
</feature>
<evidence type="ECO:0000256" key="17">
    <source>
        <dbReference type="ARBA" id="ARBA00022737"/>
    </source>
</evidence>
<evidence type="ECO:0000256" key="6">
    <source>
        <dbReference type="ARBA" id="ARBA00008684"/>
    </source>
</evidence>
<feature type="binding site" evidence="31">
    <location>
        <position position="714"/>
    </location>
    <ligand>
        <name>ATP</name>
        <dbReference type="ChEBI" id="CHEBI:30616"/>
    </ligand>
</feature>
<dbReference type="PANTHER" id="PTHR48053">
    <property type="entry name" value="LEUCINE RICH REPEAT FAMILY PROTEIN, EXPRESSED"/>
    <property type="match status" value="1"/>
</dbReference>
<evidence type="ECO:0000256" key="9">
    <source>
        <dbReference type="ARBA" id="ARBA00022475"/>
    </source>
</evidence>
<dbReference type="PROSITE" id="PS00107">
    <property type="entry name" value="PROTEIN_KINASE_ATP"/>
    <property type="match status" value="1"/>
</dbReference>
<keyword evidence="18 31" id="KW-0547">Nucleotide-binding</keyword>
<evidence type="ECO:0000256" key="27">
    <source>
        <dbReference type="ARBA" id="ARBA00048679"/>
    </source>
</evidence>
<evidence type="ECO:0000256" key="23">
    <source>
        <dbReference type="ARBA" id="ARBA00023136"/>
    </source>
</evidence>
<dbReference type="Pfam" id="PF07714">
    <property type="entry name" value="PK_Tyr_Ser-Thr"/>
    <property type="match status" value="1"/>
</dbReference>
<dbReference type="FunFam" id="3.80.10.10:FF:000111">
    <property type="entry name" value="LRR receptor-like serine/threonine-protein kinase ERECTA"/>
    <property type="match status" value="1"/>
</dbReference>
<dbReference type="PROSITE" id="PS50011">
    <property type="entry name" value="PROTEIN_KINASE_DOM"/>
    <property type="match status" value="1"/>
</dbReference>
<dbReference type="Gramene" id="OPUNC11G14110.1">
    <property type="protein sequence ID" value="OPUNC11G14110.1"/>
    <property type="gene ID" value="OPUNC11G14110"/>
</dbReference>
<dbReference type="GO" id="GO:0009653">
    <property type="term" value="P:anatomical structure morphogenesis"/>
    <property type="evidence" value="ECO:0007669"/>
    <property type="project" value="UniProtKB-ARBA"/>
</dbReference>
<keyword evidence="19" id="KW-0418">Kinase</keyword>
<dbReference type="Gene3D" id="3.80.10.10">
    <property type="entry name" value="Ribonuclease Inhibitor"/>
    <property type="match status" value="9"/>
</dbReference>
<protein>
    <recommendedName>
        <fullName evidence="30">Receptor kinase-like protein Xa21</fullName>
        <ecNumber evidence="8">2.7.11.1</ecNumber>
    </recommendedName>
</protein>
<dbReference type="InterPro" id="IPR051716">
    <property type="entry name" value="Plant_RL_S/T_kinase"/>
</dbReference>
<dbReference type="OMA" id="ICEWEEL"/>
<reference evidence="35" key="2">
    <citation type="submission" date="2018-05" db="EMBL/GenBank/DDBJ databases">
        <title>OpunRS2 (Oryza punctata Reference Sequence Version 2).</title>
        <authorList>
            <person name="Zhang J."/>
            <person name="Kudrna D."/>
            <person name="Lee S."/>
            <person name="Talag J."/>
            <person name="Welchert J."/>
            <person name="Wing R.A."/>
        </authorList>
    </citation>
    <scope>NUCLEOTIDE SEQUENCE [LARGE SCALE GENOMIC DNA]</scope>
</reference>
<keyword evidence="22 32" id="KW-1133">Transmembrane helix</keyword>
<evidence type="ECO:0000256" key="14">
    <source>
        <dbReference type="ARBA" id="ARBA00022679"/>
    </source>
</evidence>
<feature type="transmembrane region" description="Helical" evidence="32">
    <location>
        <begin position="1012"/>
        <end position="1033"/>
    </location>
</feature>
<feature type="transmembrane region" description="Helical" evidence="32">
    <location>
        <begin position="624"/>
        <end position="647"/>
    </location>
</feature>
<keyword evidence="11" id="KW-0597">Phosphoprotein</keyword>
<evidence type="ECO:0000256" key="7">
    <source>
        <dbReference type="ARBA" id="ARBA00009592"/>
    </source>
</evidence>
<dbReference type="FunFam" id="3.80.10.10:FF:000129">
    <property type="entry name" value="Leucine-rich repeat receptor-like kinase"/>
    <property type="match status" value="1"/>
</dbReference>
<dbReference type="FunFam" id="1.10.510.10:FF:000358">
    <property type="entry name" value="Putative leucine-rich repeat receptor-like serine/threonine-protein kinase"/>
    <property type="match status" value="1"/>
</dbReference>
<dbReference type="InterPro" id="IPR017441">
    <property type="entry name" value="Protein_kinase_ATP_BS"/>
</dbReference>
<evidence type="ECO:0000256" key="33">
    <source>
        <dbReference type="SAM" id="SignalP"/>
    </source>
</evidence>
<dbReference type="FunFam" id="3.80.10.10:FF:000400">
    <property type="entry name" value="Nuclear pore complex protein NUP107"/>
    <property type="match status" value="1"/>
</dbReference>
<dbReference type="SMART" id="SM00369">
    <property type="entry name" value="LRR_TYP"/>
    <property type="match status" value="15"/>
</dbReference>
<dbReference type="GO" id="GO:0004674">
    <property type="term" value="F:protein serine/threonine kinase activity"/>
    <property type="evidence" value="ECO:0007669"/>
    <property type="project" value="UniProtKB-KW"/>
</dbReference>
<dbReference type="EC" id="2.7.11.1" evidence="8"/>
<dbReference type="SUPFAM" id="SSF56112">
    <property type="entry name" value="Protein kinase-like (PK-like)"/>
    <property type="match status" value="1"/>
</dbReference>
<comment type="function">
    <text evidence="28">Receptor kinase that detects X.oryzae pv. oryzae protein Ax21 to promote innate immunity. Following X.oryzae pv. oryzae protein Ax21 detection, undergoes cleavage, releasing the processed protein kinase Xa21 chain.</text>
</comment>
<keyword evidence="15 32" id="KW-0812">Transmembrane</keyword>
<dbReference type="GO" id="GO:0009742">
    <property type="term" value="P:brassinosteroid mediated signaling pathway"/>
    <property type="evidence" value="ECO:0007669"/>
    <property type="project" value="UniProtKB-KW"/>
</dbReference>
<dbReference type="PANTHER" id="PTHR48053:SF157">
    <property type="entry name" value="PROTEIN KINASE DOMAIN-CONTAINING PROTEIN"/>
    <property type="match status" value="1"/>
</dbReference>
<keyword evidence="23 32" id="KW-0472">Membrane</keyword>
<evidence type="ECO:0000313" key="36">
    <source>
        <dbReference type="Proteomes" id="UP000026962"/>
    </source>
</evidence>
<evidence type="ECO:0000256" key="8">
    <source>
        <dbReference type="ARBA" id="ARBA00012513"/>
    </source>
</evidence>
<dbReference type="InterPro" id="IPR055414">
    <property type="entry name" value="LRR_R13L4/SHOC2-like"/>
</dbReference>
<dbReference type="FunFam" id="3.30.200.20:FF:000432">
    <property type="entry name" value="LRR receptor-like serine/threonine-protein kinase EFR"/>
    <property type="match status" value="1"/>
</dbReference>
<dbReference type="Pfam" id="PF23598">
    <property type="entry name" value="LRR_14"/>
    <property type="match status" value="2"/>
</dbReference>
<keyword evidence="21 31" id="KW-0067">ATP-binding</keyword>
<comment type="similarity">
    <text evidence="7">Belongs to the RLP family.</text>
</comment>
<comment type="similarity">
    <text evidence="6">Belongs to the protein kinase superfamily. Ser/Thr protein kinase family.</text>
</comment>
<accession>A0A0E0MGD4</accession>
<evidence type="ECO:0000256" key="21">
    <source>
        <dbReference type="ARBA" id="ARBA00022840"/>
    </source>
</evidence>
<evidence type="ECO:0000256" key="25">
    <source>
        <dbReference type="ARBA" id="ARBA00023180"/>
    </source>
</evidence>
<evidence type="ECO:0000256" key="11">
    <source>
        <dbReference type="ARBA" id="ARBA00022553"/>
    </source>
</evidence>
<evidence type="ECO:0000256" key="19">
    <source>
        <dbReference type="ARBA" id="ARBA00022777"/>
    </source>
</evidence>
<evidence type="ECO:0000256" key="1">
    <source>
        <dbReference type="ARBA" id="ARBA00001936"/>
    </source>
</evidence>
<dbReference type="FunFam" id="3.80.10.10:FF:000288">
    <property type="entry name" value="LRR receptor-like serine/threonine-protein kinase EFR"/>
    <property type="match status" value="1"/>
</dbReference>
<dbReference type="InterPro" id="IPR032675">
    <property type="entry name" value="LRR_dom_sf"/>
</dbReference>
<comment type="cofactor">
    <cofactor evidence="1">
        <name>Mn(2+)</name>
        <dbReference type="ChEBI" id="CHEBI:29035"/>
    </cofactor>
</comment>
<keyword evidence="10" id="KW-0723">Serine/threonine-protein kinase</keyword>
<keyword evidence="20" id="KW-0256">Endoplasmic reticulum</keyword>
<dbReference type="SMART" id="SM00220">
    <property type="entry name" value="S_TKc"/>
    <property type="match status" value="1"/>
</dbReference>